<keyword evidence="6 14" id="KW-0479">Metal-binding</keyword>
<keyword evidence="4 17" id="KW-0575">Peroxidase</keyword>
<feature type="binding site" evidence="14">
    <location>
        <position position="82"/>
    </location>
    <ligand>
        <name>Ca(2+)</name>
        <dbReference type="ChEBI" id="CHEBI:29108"/>
        <label>1</label>
    </ligand>
</feature>
<keyword evidence="18" id="KW-0812">Transmembrane</keyword>
<keyword evidence="18" id="KW-1133">Transmembrane helix</keyword>
<evidence type="ECO:0000256" key="14">
    <source>
        <dbReference type="PIRSR" id="PIRSR600823-3"/>
    </source>
</evidence>
<feature type="site" description="Transition state stabilizer" evidence="15">
    <location>
        <position position="68"/>
    </location>
</feature>
<dbReference type="InterPro" id="IPR000823">
    <property type="entry name" value="Peroxidase_pln"/>
</dbReference>
<feature type="binding site" evidence="13">
    <location>
        <position position="169"/>
    </location>
    <ligand>
        <name>substrate</name>
    </ligand>
</feature>
<evidence type="ECO:0000256" key="12">
    <source>
        <dbReference type="PIRSR" id="PIRSR600823-1"/>
    </source>
</evidence>
<keyword evidence="18" id="KW-0472">Membrane</keyword>
<dbReference type="PROSITE" id="PS00435">
    <property type="entry name" value="PEROXIDASE_1"/>
    <property type="match status" value="1"/>
</dbReference>
<feature type="binding site" evidence="14">
    <location>
        <position position="252"/>
    </location>
    <ligand>
        <name>Ca(2+)</name>
        <dbReference type="ChEBI" id="CHEBI:29108"/>
        <label>2</label>
    </ligand>
</feature>
<feature type="binding site" evidence="14">
    <location>
        <position position="80"/>
    </location>
    <ligand>
        <name>Ca(2+)</name>
        <dbReference type="ChEBI" id="CHEBI:29108"/>
        <label>1</label>
    </ligand>
</feature>
<dbReference type="Gene3D" id="1.10.420.10">
    <property type="entry name" value="Peroxidase, domain 2"/>
    <property type="match status" value="1"/>
</dbReference>
<keyword evidence="17" id="KW-0376">Hydrogen peroxide</keyword>
<comment type="function">
    <text evidence="17">Removal of H(2)O(2), oxidation of toxic reductants, biosynthesis and degradation of lignin, suberization, auxin catabolism, response to environmental stresses such as wounding, pathogen attack and oxidative stress.</text>
</comment>
<keyword evidence="21" id="KW-1185">Reference proteome</keyword>
<gene>
    <name evidence="20" type="ORF">PHJA_000687000</name>
</gene>
<dbReference type="InterPro" id="IPR019793">
    <property type="entry name" value="Peroxidases_heam-ligand_BS"/>
</dbReference>
<keyword evidence="8 17" id="KW-0560">Oxidoreductase</keyword>
<evidence type="ECO:0000313" key="21">
    <source>
        <dbReference type="Proteomes" id="UP000653305"/>
    </source>
</evidence>
<evidence type="ECO:0000256" key="8">
    <source>
        <dbReference type="ARBA" id="ARBA00023002"/>
    </source>
</evidence>
<evidence type="ECO:0000259" key="19">
    <source>
        <dbReference type="PROSITE" id="PS50873"/>
    </source>
</evidence>
<evidence type="ECO:0000256" key="11">
    <source>
        <dbReference type="ARBA" id="ARBA00023180"/>
    </source>
</evidence>
<dbReference type="PRINTS" id="PR00461">
    <property type="entry name" value="PLPEROXIDASE"/>
</dbReference>
<dbReference type="FunFam" id="1.10.520.10:FF:000009">
    <property type="entry name" value="Peroxidase"/>
    <property type="match status" value="1"/>
</dbReference>
<keyword evidence="5 17" id="KW-0349">Heme</keyword>
<protein>
    <recommendedName>
        <fullName evidence="3 17">Peroxidase</fullName>
        <ecNumber evidence="3 17">1.11.1.7</ecNumber>
    </recommendedName>
</protein>
<accession>A0A830BMH0</accession>
<keyword evidence="7 14" id="KW-0106">Calcium</keyword>
<evidence type="ECO:0000256" key="13">
    <source>
        <dbReference type="PIRSR" id="PIRSR600823-2"/>
    </source>
</evidence>
<feature type="disulfide bond" evidence="16">
    <location>
        <begin position="41"/>
        <end position="121"/>
    </location>
</feature>
<dbReference type="SUPFAM" id="SSF48113">
    <property type="entry name" value="Heme-dependent peroxidases"/>
    <property type="match status" value="1"/>
</dbReference>
<dbReference type="InterPro" id="IPR002016">
    <property type="entry name" value="Haem_peroxidase"/>
</dbReference>
<evidence type="ECO:0000256" key="18">
    <source>
        <dbReference type="SAM" id="Phobius"/>
    </source>
</evidence>
<dbReference type="GO" id="GO:0140825">
    <property type="term" value="F:lactoperoxidase activity"/>
    <property type="evidence" value="ECO:0007669"/>
    <property type="project" value="UniProtKB-EC"/>
</dbReference>
<feature type="disulfide bond" evidence="16">
    <location>
        <begin position="206"/>
        <end position="238"/>
    </location>
</feature>
<feature type="binding site" evidence="14">
    <location>
        <position position="78"/>
    </location>
    <ligand>
        <name>Ca(2+)</name>
        <dbReference type="ChEBI" id="CHEBI:29108"/>
        <label>1</label>
    </ligand>
</feature>
<comment type="similarity">
    <text evidence="2">Belongs to the peroxidase family. Ascorbate peroxidase subfamily.</text>
</comment>
<dbReference type="GO" id="GO:0046872">
    <property type="term" value="F:metal ion binding"/>
    <property type="evidence" value="ECO:0007669"/>
    <property type="project" value="UniProtKB-UniRule"/>
</dbReference>
<evidence type="ECO:0000256" key="6">
    <source>
        <dbReference type="ARBA" id="ARBA00022723"/>
    </source>
</evidence>
<feature type="active site" description="Proton acceptor" evidence="12">
    <location>
        <position position="72"/>
    </location>
</feature>
<dbReference type="GO" id="GO:0020037">
    <property type="term" value="F:heme binding"/>
    <property type="evidence" value="ECO:0007669"/>
    <property type="project" value="UniProtKB-UniRule"/>
</dbReference>
<evidence type="ECO:0000256" key="16">
    <source>
        <dbReference type="PIRSR" id="PIRSR600823-5"/>
    </source>
</evidence>
<name>A0A830BMH0_9LAMI</name>
<dbReference type="Gene3D" id="1.10.520.10">
    <property type="match status" value="1"/>
</dbReference>
<feature type="binding site" description="axial binding residue" evidence="14">
    <location>
        <position position="199"/>
    </location>
    <ligand>
        <name>heme b</name>
        <dbReference type="ChEBI" id="CHEBI:60344"/>
    </ligand>
    <ligandPart>
        <name>Fe</name>
        <dbReference type="ChEBI" id="CHEBI:18248"/>
    </ligandPart>
</feature>
<dbReference type="EC" id="1.11.1.7" evidence="3 17"/>
<evidence type="ECO:0000256" key="4">
    <source>
        <dbReference type="ARBA" id="ARBA00022559"/>
    </source>
</evidence>
<dbReference type="InterPro" id="IPR010255">
    <property type="entry name" value="Haem_peroxidase_sf"/>
</dbReference>
<dbReference type="Proteomes" id="UP000653305">
    <property type="component" value="Unassembled WGS sequence"/>
</dbReference>
<dbReference type="OrthoDB" id="2113341at2759"/>
<evidence type="ECO:0000313" key="20">
    <source>
        <dbReference type="EMBL" id="GFP85433.1"/>
    </source>
</evidence>
<dbReference type="PRINTS" id="PR00458">
    <property type="entry name" value="PEROXIDASE"/>
</dbReference>
<feature type="binding site" evidence="14">
    <location>
        <position position="260"/>
    </location>
    <ligand>
        <name>Ca(2+)</name>
        <dbReference type="ChEBI" id="CHEBI:29108"/>
        <label>2</label>
    </ligand>
</feature>
<keyword evidence="11" id="KW-0325">Glycoprotein</keyword>
<feature type="binding site" evidence="14">
    <location>
        <position position="76"/>
    </location>
    <ligand>
        <name>Ca(2+)</name>
        <dbReference type="ChEBI" id="CHEBI:29108"/>
        <label>1</label>
    </ligand>
</feature>
<evidence type="ECO:0000256" key="10">
    <source>
        <dbReference type="ARBA" id="ARBA00023157"/>
    </source>
</evidence>
<comment type="catalytic activity">
    <reaction evidence="1 17">
        <text>2 a phenolic donor + H2O2 = 2 a phenolic radical donor + 2 H2O</text>
        <dbReference type="Rhea" id="RHEA:56136"/>
        <dbReference type="ChEBI" id="CHEBI:15377"/>
        <dbReference type="ChEBI" id="CHEBI:16240"/>
        <dbReference type="ChEBI" id="CHEBI:139520"/>
        <dbReference type="ChEBI" id="CHEBI:139521"/>
        <dbReference type="EC" id="1.11.1.7"/>
    </reaction>
</comment>
<feature type="disulfide bond" evidence="16">
    <location>
        <begin position="74"/>
        <end position="79"/>
    </location>
</feature>
<dbReference type="AlphaFoldDB" id="A0A830BMH0"/>
<sequence>MYSKKSNIYAFFFIILYFTPLISTFSDGPLSYGYNYYDKSCPSLETIIWRGVWNATLTDKRMRASLLRLHFHDCFVNGCDGSVLLDDTKSFKGEQTAGPNLNSIRGLEVIDRIKEDVERCCPNTVSCADILALAAKVAVVQSGGPYYRIKLGRLDGLTANFNGANKELPSPVEPIQNITAKFVAKGLNIKDVVVLSGAHSIGFAQCSTIKSRLYNFSGSGKSDTSMNPLLLSRLQVLCPNKHSSDRQIAPLDWQSIDTLDNKYYNNIMNKAAVLQSDQALWSNQTTAQMVKVYSGNPLLFLTDFAQSMKKLGNIGVITVKGEGKGEIRKICGAPNKAK</sequence>
<dbReference type="GO" id="GO:0005576">
    <property type="term" value="C:extracellular region"/>
    <property type="evidence" value="ECO:0007669"/>
    <property type="project" value="UniProtKB-SubCell"/>
</dbReference>
<feature type="binding site" evidence="14">
    <location>
        <position position="94"/>
    </location>
    <ligand>
        <name>Ca(2+)</name>
        <dbReference type="ChEBI" id="CHEBI:29108"/>
        <label>1</label>
    </ligand>
</feature>
<reference evidence="20" key="1">
    <citation type="submission" date="2020-07" db="EMBL/GenBank/DDBJ databases">
        <title>Ethylene signaling mediates host invasion by parasitic plants.</title>
        <authorList>
            <person name="Yoshida S."/>
        </authorList>
    </citation>
    <scope>NUCLEOTIDE SEQUENCE</scope>
    <source>
        <strain evidence="20">Okayama</strain>
    </source>
</reference>
<dbReference type="PANTHER" id="PTHR31388:SF34">
    <property type="entry name" value="PEROXIDASE 10"/>
    <property type="match status" value="1"/>
</dbReference>
<evidence type="ECO:0000256" key="15">
    <source>
        <dbReference type="PIRSR" id="PIRSR600823-4"/>
    </source>
</evidence>
<dbReference type="PANTHER" id="PTHR31388">
    <property type="entry name" value="PEROXIDASE 72-RELATED"/>
    <property type="match status" value="1"/>
</dbReference>
<feature type="disulfide bond" evidence="16">
    <location>
        <begin position="127"/>
        <end position="331"/>
    </location>
</feature>
<dbReference type="PROSITE" id="PS50873">
    <property type="entry name" value="PEROXIDASE_4"/>
    <property type="match status" value="1"/>
</dbReference>
<evidence type="ECO:0000256" key="5">
    <source>
        <dbReference type="ARBA" id="ARBA00022617"/>
    </source>
</evidence>
<evidence type="ECO:0000256" key="3">
    <source>
        <dbReference type="ARBA" id="ARBA00012313"/>
    </source>
</evidence>
<keyword evidence="17" id="KW-0964">Secreted</keyword>
<comment type="subcellular location">
    <subcellularLocation>
        <location evidence="17">Secreted</location>
    </subcellularLocation>
</comment>
<feature type="domain" description="Plant heme peroxidase family profile" evidence="19">
    <location>
        <begin position="31"/>
        <end position="335"/>
    </location>
</feature>
<comment type="caution">
    <text evidence="20">The sequence shown here is derived from an EMBL/GenBank/DDBJ whole genome shotgun (WGS) entry which is preliminary data.</text>
</comment>
<dbReference type="GO" id="GO:0006979">
    <property type="term" value="P:response to oxidative stress"/>
    <property type="evidence" value="ECO:0007669"/>
    <property type="project" value="UniProtKB-UniRule"/>
</dbReference>
<keyword evidence="10 16" id="KW-1015">Disulfide bond</keyword>
<feature type="binding site" evidence="14">
    <location>
        <position position="73"/>
    </location>
    <ligand>
        <name>Ca(2+)</name>
        <dbReference type="ChEBI" id="CHEBI:29108"/>
        <label>1</label>
    </ligand>
</feature>
<comment type="similarity">
    <text evidence="17">Belongs to the peroxidase family. Classical plant (class III) peroxidase subfamily.</text>
</comment>
<organism evidence="20 21">
    <name type="scientific">Phtheirospermum japonicum</name>
    <dbReference type="NCBI Taxonomy" id="374723"/>
    <lineage>
        <taxon>Eukaryota</taxon>
        <taxon>Viridiplantae</taxon>
        <taxon>Streptophyta</taxon>
        <taxon>Embryophyta</taxon>
        <taxon>Tracheophyta</taxon>
        <taxon>Spermatophyta</taxon>
        <taxon>Magnoliopsida</taxon>
        <taxon>eudicotyledons</taxon>
        <taxon>Gunneridae</taxon>
        <taxon>Pentapetalae</taxon>
        <taxon>asterids</taxon>
        <taxon>lamiids</taxon>
        <taxon>Lamiales</taxon>
        <taxon>Orobanchaceae</taxon>
        <taxon>Orobanchaceae incertae sedis</taxon>
        <taxon>Phtheirospermum</taxon>
    </lineage>
</organism>
<evidence type="ECO:0000256" key="2">
    <source>
        <dbReference type="ARBA" id="ARBA00006873"/>
    </source>
</evidence>
<dbReference type="FunFam" id="1.10.420.10:FF:000001">
    <property type="entry name" value="Peroxidase"/>
    <property type="match status" value="1"/>
</dbReference>
<dbReference type="Pfam" id="PF00141">
    <property type="entry name" value="peroxidase"/>
    <property type="match status" value="1"/>
</dbReference>
<evidence type="ECO:0000256" key="9">
    <source>
        <dbReference type="ARBA" id="ARBA00023004"/>
    </source>
</evidence>
<dbReference type="InterPro" id="IPR033905">
    <property type="entry name" value="Secretory_peroxidase"/>
</dbReference>
<proteinExistence type="inferred from homology"/>
<comment type="cofactor">
    <cofactor evidence="14 17">
        <name>Ca(2+)</name>
        <dbReference type="ChEBI" id="CHEBI:29108"/>
    </cofactor>
    <text evidence="14 17">Binds 2 calcium ions per subunit.</text>
</comment>
<evidence type="ECO:0000256" key="7">
    <source>
        <dbReference type="ARBA" id="ARBA00022837"/>
    </source>
</evidence>
<evidence type="ECO:0000256" key="17">
    <source>
        <dbReference type="RuleBase" id="RU362060"/>
    </source>
</evidence>
<comment type="cofactor">
    <cofactor evidence="14 17">
        <name>heme b</name>
        <dbReference type="ChEBI" id="CHEBI:60344"/>
    </cofactor>
    <text evidence="14 17">Binds 1 heme b (iron(II)-protoporphyrin IX) group per subunit.</text>
</comment>
<dbReference type="GO" id="GO:0042744">
    <property type="term" value="P:hydrogen peroxide catabolic process"/>
    <property type="evidence" value="ECO:0007669"/>
    <property type="project" value="UniProtKB-KW"/>
</dbReference>
<feature type="transmembrane region" description="Helical" evidence="18">
    <location>
        <begin position="7"/>
        <end position="25"/>
    </location>
</feature>
<dbReference type="CDD" id="cd00693">
    <property type="entry name" value="secretory_peroxidase"/>
    <property type="match status" value="1"/>
</dbReference>
<dbReference type="EMBL" id="BMAC01000105">
    <property type="protein sequence ID" value="GFP85433.1"/>
    <property type="molecule type" value="Genomic_DNA"/>
</dbReference>
<evidence type="ECO:0000256" key="1">
    <source>
        <dbReference type="ARBA" id="ARBA00000189"/>
    </source>
</evidence>
<keyword evidence="9 14" id="KW-0408">Iron</keyword>